<gene>
    <name evidence="1" type="ORF">AGERDE_LOCUS6785</name>
</gene>
<organism evidence="1 2">
    <name type="scientific">Ambispora gerdemannii</name>
    <dbReference type="NCBI Taxonomy" id="144530"/>
    <lineage>
        <taxon>Eukaryota</taxon>
        <taxon>Fungi</taxon>
        <taxon>Fungi incertae sedis</taxon>
        <taxon>Mucoromycota</taxon>
        <taxon>Glomeromycotina</taxon>
        <taxon>Glomeromycetes</taxon>
        <taxon>Archaeosporales</taxon>
        <taxon>Ambisporaceae</taxon>
        <taxon>Ambispora</taxon>
    </lineage>
</organism>
<keyword evidence="2" id="KW-1185">Reference proteome</keyword>
<comment type="caution">
    <text evidence="1">The sequence shown here is derived from an EMBL/GenBank/DDBJ whole genome shotgun (WGS) entry which is preliminary data.</text>
</comment>
<proteinExistence type="predicted"/>
<dbReference type="EMBL" id="CAJVPL010001115">
    <property type="protein sequence ID" value="CAG8553427.1"/>
    <property type="molecule type" value="Genomic_DNA"/>
</dbReference>
<protein>
    <submittedName>
        <fullName evidence="1">6611_t:CDS:1</fullName>
    </submittedName>
</protein>
<dbReference type="Proteomes" id="UP000789831">
    <property type="component" value="Unassembled WGS sequence"/>
</dbReference>
<reference evidence="1" key="1">
    <citation type="submission" date="2021-06" db="EMBL/GenBank/DDBJ databases">
        <authorList>
            <person name="Kallberg Y."/>
            <person name="Tangrot J."/>
            <person name="Rosling A."/>
        </authorList>
    </citation>
    <scope>NUCLEOTIDE SEQUENCE</scope>
    <source>
        <strain evidence="1">MT106</strain>
    </source>
</reference>
<sequence>MGASLRTVASHLSLLGLTERYSYSKLPSTATGSSFYFHWRFCLISVIITSSPQKIQITSISMLLSSLVLPPPKLTLLSLPLPKLTSSSSPPPTSVSPRHRHIKINFSIAVIAITKYV</sequence>
<evidence type="ECO:0000313" key="2">
    <source>
        <dbReference type="Proteomes" id="UP000789831"/>
    </source>
</evidence>
<dbReference type="AlphaFoldDB" id="A0A9N9FRZ6"/>
<evidence type="ECO:0000313" key="1">
    <source>
        <dbReference type="EMBL" id="CAG8553427.1"/>
    </source>
</evidence>
<name>A0A9N9FRZ6_9GLOM</name>
<accession>A0A9N9FRZ6</accession>